<evidence type="ECO:0000256" key="7">
    <source>
        <dbReference type="SAM" id="SignalP"/>
    </source>
</evidence>
<dbReference type="InterPro" id="IPR001915">
    <property type="entry name" value="Peptidase_M48"/>
</dbReference>
<dbReference type="GO" id="GO:0004222">
    <property type="term" value="F:metalloendopeptidase activity"/>
    <property type="evidence" value="ECO:0007669"/>
    <property type="project" value="InterPro"/>
</dbReference>
<keyword evidence="2" id="KW-0645">Protease</keyword>
<feature type="domain" description="Peptidase M48" evidence="8">
    <location>
        <begin position="46"/>
        <end position="242"/>
    </location>
</feature>
<dbReference type="GO" id="GO:0051603">
    <property type="term" value="P:proteolysis involved in protein catabolic process"/>
    <property type="evidence" value="ECO:0007669"/>
    <property type="project" value="TreeGrafter"/>
</dbReference>
<dbReference type="PANTHER" id="PTHR22726:SF1">
    <property type="entry name" value="METALLOENDOPEPTIDASE OMA1, MITOCHONDRIAL"/>
    <property type="match status" value="1"/>
</dbReference>
<proteinExistence type="predicted"/>
<evidence type="ECO:0000256" key="6">
    <source>
        <dbReference type="ARBA" id="ARBA00023049"/>
    </source>
</evidence>
<sequence>MDRKSGRRRTLLTCVLIFALGAPARAEDDGPRVSIIRDAEIEQLLRDYTAPVLKAAGIHSEAAKIILVGDRSFNAFVADGQKIFVNTGALMEAKTPNEIIGVLAHETGHIAGGHLARGRQELAKATILSVAGMLASAGAMVAARGAFNRRDGQVGMDSAGAVGILLGPQEAVKRSLLAYQRGEEQAADRMAVRFLTATRQSAKGMLEVFNRFAGESLFKTTAIDPYLQSHPLPNERISNLDQAAKQSPYFDVPDSPALQARHDLMRAKLVGFMGNSGEVARRYPISDLSLPARYARVIADNRFGRLEDALRGADALVAADPKNPYFWELKGQILLEAGRANQAIAPLRKAAAIAGPGATPIRVLLGHALVSADDPKLLNEAVSVLANATQRDEDSADAWEFLSMAYFRKGENAKAQLAAAEGLFVAGKYVEARTQATRAQAQFKEGTQGWLKADDILTYRPPGSE</sequence>
<evidence type="ECO:0000313" key="10">
    <source>
        <dbReference type="Proteomes" id="UP000245137"/>
    </source>
</evidence>
<dbReference type="SUPFAM" id="SSF48452">
    <property type="entry name" value="TPR-like"/>
    <property type="match status" value="1"/>
</dbReference>
<evidence type="ECO:0000256" key="5">
    <source>
        <dbReference type="ARBA" id="ARBA00022833"/>
    </source>
</evidence>
<dbReference type="Proteomes" id="UP000245137">
    <property type="component" value="Unassembled WGS sequence"/>
</dbReference>
<feature type="chain" id="PRO_5015632757" evidence="7">
    <location>
        <begin position="27"/>
        <end position="465"/>
    </location>
</feature>
<reference evidence="9 10" key="1">
    <citation type="journal article" date="2018" name="Appl. Microbiol. Biotechnol.">
        <title>Co-cultivation of the strictly anaerobic methanogen Methanosarcina barkeri with aerobic methanotrophs in an oxygen-limited membrane bioreactor.</title>
        <authorList>
            <person name="In 't Zandt M.H."/>
            <person name="van den Bosch T.J.M."/>
            <person name="Rijkers R."/>
            <person name="van Kessel M.A.H.J."/>
            <person name="Jetten M.S.M."/>
            <person name="Welte C.U."/>
        </authorList>
    </citation>
    <scope>NUCLEOTIDE SEQUENCE [LARGE SCALE GENOMIC DNA]</scope>
    <source>
        <strain evidence="9 10">DSM 17706</strain>
    </source>
</reference>
<dbReference type="Gene3D" id="1.25.40.10">
    <property type="entry name" value="Tetratricopeptide repeat domain"/>
    <property type="match status" value="1"/>
</dbReference>
<dbReference type="InterPro" id="IPR051156">
    <property type="entry name" value="Mito/Outer_Membr_Metalloprot"/>
</dbReference>
<keyword evidence="7" id="KW-0732">Signal</keyword>
<evidence type="ECO:0000259" key="8">
    <source>
        <dbReference type="Pfam" id="PF01435"/>
    </source>
</evidence>
<dbReference type="OrthoDB" id="9814887at2"/>
<dbReference type="CDD" id="cd07324">
    <property type="entry name" value="M48C_Oma1-like"/>
    <property type="match status" value="1"/>
</dbReference>
<evidence type="ECO:0000313" key="9">
    <source>
        <dbReference type="EMBL" id="PWB95346.1"/>
    </source>
</evidence>
<dbReference type="Gene3D" id="3.30.2010.10">
    <property type="entry name" value="Metalloproteases ('zincins'), catalytic domain"/>
    <property type="match status" value="1"/>
</dbReference>
<dbReference type="GO" id="GO:0016020">
    <property type="term" value="C:membrane"/>
    <property type="evidence" value="ECO:0007669"/>
    <property type="project" value="TreeGrafter"/>
</dbReference>
<dbReference type="AlphaFoldDB" id="A0A2U1SUS2"/>
<gene>
    <name evidence="9" type="ORF">C5689_03970</name>
</gene>
<keyword evidence="3" id="KW-0479">Metal-binding</keyword>
<dbReference type="Pfam" id="PF01435">
    <property type="entry name" value="Peptidase_M48"/>
    <property type="match status" value="1"/>
</dbReference>
<evidence type="ECO:0000256" key="4">
    <source>
        <dbReference type="ARBA" id="ARBA00022801"/>
    </source>
</evidence>
<keyword evidence="6" id="KW-0482">Metalloprotease</keyword>
<dbReference type="PANTHER" id="PTHR22726">
    <property type="entry name" value="METALLOENDOPEPTIDASE OMA1"/>
    <property type="match status" value="1"/>
</dbReference>
<organism evidence="9 10">
    <name type="scientific">Methylosinus sporium</name>
    <dbReference type="NCBI Taxonomy" id="428"/>
    <lineage>
        <taxon>Bacteria</taxon>
        <taxon>Pseudomonadati</taxon>
        <taxon>Pseudomonadota</taxon>
        <taxon>Alphaproteobacteria</taxon>
        <taxon>Hyphomicrobiales</taxon>
        <taxon>Methylocystaceae</taxon>
        <taxon>Methylosinus</taxon>
    </lineage>
</organism>
<feature type="signal peptide" evidence="7">
    <location>
        <begin position="1"/>
        <end position="26"/>
    </location>
</feature>
<dbReference type="EMBL" id="PUIV01000003">
    <property type="protein sequence ID" value="PWB95346.1"/>
    <property type="molecule type" value="Genomic_DNA"/>
</dbReference>
<keyword evidence="5" id="KW-0862">Zinc</keyword>
<evidence type="ECO:0000256" key="3">
    <source>
        <dbReference type="ARBA" id="ARBA00022723"/>
    </source>
</evidence>
<evidence type="ECO:0000256" key="2">
    <source>
        <dbReference type="ARBA" id="ARBA00022670"/>
    </source>
</evidence>
<dbReference type="InterPro" id="IPR011990">
    <property type="entry name" value="TPR-like_helical_dom_sf"/>
</dbReference>
<keyword evidence="10" id="KW-1185">Reference proteome</keyword>
<name>A0A2U1SUS2_METSR</name>
<dbReference type="GO" id="GO:0046872">
    <property type="term" value="F:metal ion binding"/>
    <property type="evidence" value="ECO:0007669"/>
    <property type="project" value="UniProtKB-KW"/>
</dbReference>
<keyword evidence="4" id="KW-0378">Hydrolase</keyword>
<protein>
    <submittedName>
        <fullName evidence="9">Peptidase</fullName>
    </submittedName>
</protein>
<accession>A0A2U1SUS2</accession>
<comment type="caution">
    <text evidence="9">The sequence shown here is derived from an EMBL/GenBank/DDBJ whole genome shotgun (WGS) entry which is preliminary data.</text>
</comment>
<evidence type="ECO:0000256" key="1">
    <source>
        <dbReference type="ARBA" id="ARBA00001947"/>
    </source>
</evidence>
<comment type="cofactor">
    <cofactor evidence="1">
        <name>Zn(2+)</name>
        <dbReference type="ChEBI" id="CHEBI:29105"/>
    </cofactor>
</comment>